<dbReference type="InterPro" id="IPR050406">
    <property type="entry name" value="FGGY_Carb_Kinase"/>
</dbReference>
<proteinExistence type="inferred from homology"/>
<dbReference type="CDD" id="cd07809">
    <property type="entry name" value="ASKHA_NBD_FGGY_BaXK-like"/>
    <property type="match status" value="1"/>
</dbReference>
<comment type="caution">
    <text evidence="12">The sequence shown here is derived from an EMBL/GenBank/DDBJ whole genome shotgun (WGS) entry which is preliminary data.</text>
</comment>
<evidence type="ECO:0000256" key="9">
    <source>
        <dbReference type="RuleBase" id="RU003733"/>
    </source>
</evidence>
<evidence type="ECO:0000259" key="11">
    <source>
        <dbReference type="Pfam" id="PF02782"/>
    </source>
</evidence>
<dbReference type="GO" id="GO:0004856">
    <property type="term" value="F:D-xylulokinase activity"/>
    <property type="evidence" value="ECO:0007669"/>
    <property type="project" value="UniProtKB-UniRule"/>
</dbReference>
<dbReference type="InterPro" id="IPR018483">
    <property type="entry name" value="Carb_kinase_FGGY_CS"/>
</dbReference>
<keyword evidence="4 8" id="KW-0547">Nucleotide-binding</keyword>
<accession>A0A175RHI7</accession>
<evidence type="ECO:0000256" key="8">
    <source>
        <dbReference type="HAMAP-Rule" id="MF_02220"/>
    </source>
</evidence>
<dbReference type="GO" id="GO:0005524">
    <property type="term" value="F:ATP binding"/>
    <property type="evidence" value="ECO:0007669"/>
    <property type="project" value="UniProtKB-UniRule"/>
</dbReference>
<evidence type="ECO:0000256" key="1">
    <source>
        <dbReference type="ARBA" id="ARBA00009156"/>
    </source>
</evidence>
<gene>
    <name evidence="8" type="primary">xylB</name>
    <name evidence="12" type="ORF">NS184_15065</name>
</gene>
<dbReference type="Proteomes" id="UP000078252">
    <property type="component" value="Unassembled WGS sequence"/>
</dbReference>
<evidence type="ECO:0000313" key="13">
    <source>
        <dbReference type="Proteomes" id="UP000078252"/>
    </source>
</evidence>
<keyword evidence="7 8" id="KW-0119">Carbohydrate metabolism</keyword>
<dbReference type="Gene3D" id="3.30.420.40">
    <property type="match status" value="2"/>
</dbReference>
<evidence type="ECO:0000256" key="5">
    <source>
        <dbReference type="ARBA" id="ARBA00022777"/>
    </source>
</evidence>
<keyword evidence="2 8" id="KW-0859">Xylose metabolism</keyword>
<feature type="domain" description="Carbohydrate kinase FGGY C-terminal" evidence="11">
    <location>
        <begin position="276"/>
        <end position="459"/>
    </location>
</feature>
<dbReference type="SUPFAM" id="SSF53067">
    <property type="entry name" value="Actin-like ATPase domain"/>
    <property type="match status" value="2"/>
</dbReference>
<evidence type="ECO:0000256" key="7">
    <source>
        <dbReference type="ARBA" id="ARBA00023277"/>
    </source>
</evidence>
<comment type="similarity">
    <text evidence="1 8 9">Belongs to the FGGY kinase family.</text>
</comment>
<dbReference type="PANTHER" id="PTHR43095:SF5">
    <property type="entry name" value="XYLULOSE KINASE"/>
    <property type="match status" value="1"/>
</dbReference>
<evidence type="ECO:0000259" key="10">
    <source>
        <dbReference type="Pfam" id="PF00370"/>
    </source>
</evidence>
<evidence type="ECO:0000256" key="3">
    <source>
        <dbReference type="ARBA" id="ARBA00022679"/>
    </source>
</evidence>
<dbReference type="AlphaFoldDB" id="A0A175RHI7"/>
<dbReference type="InterPro" id="IPR018485">
    <property type="entry name" value="FGGY_C"/>
</dbReference>
<dbReference type="Pfam" id="PF00370">
    <property type="entry name" value="FGGY_N"/>
    <property type="match status" value="1"/>
</dbReference>
<evidence type="ECO:0000256" key="4">
    <source>
        <dbReference type="ARBA" id="ARBA00022741"/>
    </source>
</evidence>
<dbReference type="EC" id="2.7.1.17" evidence="8"/>
<keyword evidence="6 8" id="KW-0067">ATP-binding</keyword>
<dbReference type="GO" id="GO:0005998">
    <property type="term" value="P:xylulose catabolic process"/>
    <property type="evidence" value="ECO:0007669"/>
    <property type="project" value="UniProtKB-UniRule"/>
</dbReference>
<keyword evidence="5 8" id="KW-0418">Kinase</keyword>
<keyword evidence="3 8" id="KW-0808">Transferase</keyword>
<comment type="function">
    <text evidence="8">Catalyzes the phosphorylation of D-xylulose to D-xylulose 5-phosphate.</text>
</comment>
<dbReference type="InterPro" id="IPR006000">
    <property type="entry name" value="Xylulokinase"/>
</dbReference>
<dbReference type="EMBL" id="LDQC01000096">
    <property type="protein sequence ID" value="KTR02821.1"/>
    <property type="molecule type" value="Genomic_DNA"/>
</dbReference>
<dbReference type="PROSITE" id="PS00445">
    <property type="entry name" value="FGGY_KINASES_2"/>
    <property type="match status" value="1"/>
</dbReference>
<feature type="domain" description="Carbohydrate kinase FGGY N-terminal" evidence="10">
    <location>
        <begin position="5"/>
        <end position="267"/>
    </location>
</feature>
<feature type="binding site" evidence="8">
    <location>
        <begin position="71"/>
        <end position="72"/>
    </location>
    <ligand>
        <name>substrate</name>
    </ligand>
</feature>
<dbReference type="HAMAP" id="MF_02220">
    <property type="entry name" value="XylB"/>
    <property type="match status" value="1"/>
</dbReference>
<dbReference type="STRING" id="33881.NS184_15065"/>
<dbReference type="PATRIC" id="fig|33881.3.peg.3550"/>
<dbReference type="Pfam" id="PF02782">
    <property type="entry name" value="FGGY_C"/>
    <property type="match status" value="1"/>
</dbReference>
<evidence type="ECO:0000256" key="2">
    <source>
        <dbReference type="ARBA" id="ARBA00022629"/>
    </source>
</evidence>
<feature type="active site" description="Proton acceptor" evidence="8">
    <location>
        <position position="260"/>
    </location>
</feature>
<organism evidence="12 13">
    <name type="scientific">Curtobacterium luteum</name>
    <dbReference type="NCBI Taxonomy" id="33881"/>
    <lineage>
        <taxon>Bacteria</taxon>
        <taxon>Bacillati</taxon>
        <taxon>Actinomycetota</taxon>
        <taxon>Actinomycetes</taxon>
        <taxon>Micrococcales</taxon>
        <taxon>Microbacteriaceae</taxon>
        <taxon>Curtobacterium</taxon>
    </lineage>
</organism>
<dbReference type="InterPro" id="IPR018484">
    <property type="entry name" value="FGGY_N"/>
</dbReference>
<evidence type="ECO:0000313" key="12">
    <source>
        <dbReference type="EMBL" id="KTR02821.1"/>
    </source>
</evidence>
<dbReference type="PIRSF" id="PIRSF000538">
    <property type="entry name" value="GlpK"/>
    <property type="match status" value="1"/>
</dbReference>
<name>A0A175RHI7_9MICO</name>
<dbReference type="GO" id="GO:0042732">
    <property type="term" value="P:D-xylose metabolic process"/>
    <property type="evidence" value="ECO:0007669"/>
    <property type="project" value="UniProtKB-KW"/>
</dbReference>
<dbReference type="RefSeq" id="WP_058726906.1">
    <property type="nucleotide sequence ID" value="NZ_LDQC01000096.1"/>
</dbReference>
<evidence type="ECO:0000256" key="6">
    <source>
        <dbReference type="ARBA" id="ARBA00022840"/>
    </source>
</evidence>
<feature type="site" description="Important for activity" evidence="8">
    <location>
        <position position="8"/>
    </location>
</feature>
<reference evidence="12 13" key="1">
    <citation type="journal article" date="2016" name="Front. Microbiol.">
        <title>Genomic Resource of Rice Seed Associated Bacteria.</title>
        <authorList>
            <person name="Midha S."/>
            <person name="Bansal K."/>
            <person name="Sharma S."/>
            <person name="Kumar N."/>
            <person name="Patil P.P."/>
            <person name="Chaudhry V."/>
            <person name="Patil P.B."/>
        </authorList>
    </citation>
    <scope>NUCLEOTIDE SEQUENCE [LARGE SCALE GENOMIC DNA]</scope>
    <source>
        <strain evidence="12 13">NS184</strain>
    </source>
</reference>
<protein>
    <recommendedName>
        <fullName evidence="8">Xylulose kinase</fullName>
        <shortName evidence="8">Xylulokinase</shortName>
        <ecNumber evidence="8">2.7.1.17</ecNumber>
    </recommendedName>
</protein>
<dbReference type="PANTHER" id="PTHR43095">
    <property type="entry name" value="SUGAR KINASE"/>
    <property type="match status" value="1"/>
</dbReference>
<sequence>MTFVAGVDSSTQSCKVTIRDGDSGAVVREGRAAHPDGTSVDPRHWWDALGAAIADAGGFDDVAAVAIAGQQHGMVALDADGRVVRDALLWNDVRSADAAAQMVEELGREAWVARTGLVPVASFTGTKLRWLRDAEPSNAGRVAAVALPHDWLSWRLRGYGPADESPLGPDLDALATDGSDASGTAYWDPVRREYDEELFETALGRGLRVASGAPGSAADAVVVPRLVAPDEAMGTLDGDVELPGGAVARAGLVVGAGLGDNAGAALGLGLGPGDVAVSLGTSGTVFGVTDTEVTDPSGTVAGFADGTGSRLPIVTTLNAARVLEVVGGLLGVDHDVLGELALQAPAGADGLVLVPYFVGERTPNRPDATASLLGMTPATTDRAHLARAAVEGMLCALADGLAAVEGTGVEVSRLLLIGGAARNEAVRVVASQVFGRDVELPEPGEYVAAGAARQAAWALTGSLPSWSIATTTIAADPHPEVLERYRSAAA</sequence>
<dbReference type="InterPro" id="IPR000577">
    <property type="entry name" value="Carb_kinase_FGGY"/>
</dbReference>
<dbReference type="OrthoDB" id="9805576at2"/>
<dbReference type="InterPro" id="IPR043129">
    <property type="entry name" value="ATPase_NBD"/>
</dbReference>
<comment type="catalytic activity">
    <reaction evidence="8">
        <text>D-xylulose + ATP = D-xylulose 5-phosphate + ADP + H(+)</text>
        <dbReference type="Rhea" id="RHEA:10964"/>
        <dbReference type="ChEBI" id="CHEBI:15378"/>
        <dbReference type="ChEBI" id="CHEBI:17140"/>
        <dbReference type="ChEBI" id="CHEBI:30616"/>
        <dbReference type="ChEBI" id="CHEBI:57737"/>
        <dbReference type="ChEBI" id="CHEBI:456216"/>
        <dbReference type="EC" id="2.7.1.17"/>
    </reaction>
</comment>